<dbReference type="NCBIfam" id="TIGR00181">
    <property type="entry name" value="pepF"/>
    <property type="match status" value="1"/>
</dbReference>
<feature type="domain" description="Oligopeptidase F N-terminal" evidence="8">
    <location>
        <begin position="110"/>
        <end position="178"/>
    </location>
</feature>
<comment type="caution">
    <text evidence="9">The sequence shown here is derived from an EMBL/GenBank/DDBJ whole genome shotgun (WGS) entry which is preliminary data.</text>
</comment>
<dbReference type="GO" id="GO:0006508">
    <property type="term" value="P:proteolysis"/>
    <property type="evidence" value="ECO:0007669"/>
    <property type="project" value="UniProtKB-KW"/>
</dbReference>
<dbReference type="PANTHER" id="PTHR11804:SF84">
    <property type="entry name" value="SACCHAROLYSIN"/>
    <property type="match status" value="1"/>
</dbReference>
<proteinExistence type="inferred from homology"/>
<dbReference type="Gene3D" id="1.10.1370.20">
    <property type="entry name" value="Oligoendopeptidase f, C-terminal domain"/>
    <property type="match status" value="1"/>
</dbReference>
<dbReference type="InterPro" id="IPR013647">
    <property type="entry name" value="OligopepF_N_dom"/>
</dbReference>
<dbReference type="EC" id="3.4.24.-" evidence="6"/>
<keyword evidence="4 6" id="KW-0862">Zinc</keyword>
<feature type="domain" description="Peptidase M3A/M3B catalytic" evidence="7">
    <location>
        <begin position="195"/>
        <end position="574"/>
    </location>
</feature>
<reference evidence="9" key="1">
    <citation type="journal article" date="2021" name="PeerJ">
        <title>Extensive microbial diversity within the chicken gut microbiome revealed by metagenomics and culture.</title>
        <authorList>
            <person name="Gilroy R."/>
            <person name="Ravi A."/>
            <person name="Getino M."/>
            <person name="Pursley I."/>
            <person name="Horton D.L."/>
            <person name="Alikhan N.F."/>
            <person name="Baker D."/>
            <person name="Gharbi K."/>
            <person name="Hall N."/>
            <person name="Watson M."/>
            <person name="Adriaenssens E.M."/>
            <person name="Foster-Nyarko E."/>
            <person name="Jarju S."/>
            <person name="Secka A."/>
            <person name="Antonio M."/>
            <person name="Oren A."/>
            <person name="Chaudhuri R.R."/>
            <person name="La Ragione R."/>
            <person name="Hildebrand F."/>
            <person name="Pallen M.J."/>
        </authorList>
    </citation>
    <scope>NUCLEOTIDE SEQUENCE</scope>
    <source>
        <strain evidence="9">Gambia11-129</strain>
    </source>
</reference>
<comment type="similarity">
    <text evidence="6">Belongs to the peptidase M3B family.</text>
</comment>
<evidence type="ECO:0000256" key="1">
    <source>
        <dbReference type="ARBA" id="ARBA00022670"/>
    </source>
</evidence>
<evidence type="ECO:0000256" key="3">
    <source>
        <dbReference type="ARBA" id="ARBA00022801"/>
    </source>
</evidence>
<evidence type="ECO:0000256" key="5">
    <source>
        <dbReference type="ARBA" id="ARBA00023049"/>
    </source>
</evidence>
<dbReference type="CDD" id="cd09608">
    <property type="entry name" value="M3B_PepF"/>
    <property type="match status" value="1"/>
</dbReference>
<evidence type="ECO:0000313" key="10">
    <source>
        <dbReference type="Proteomes" id="UP000823936"/>
    </source>
</evidence>
<dbReference type="GO" id="GO:0004222">
    <property type="term" value="F:metalloendopeptidase activity"/>
    <property type="evidence" value="ECO:0007669"/>
    <property type="project" value="UniProtKB-UniRule"/>
</dbReference>
<dbReference type="InterPro" id="IPR004438">
    <property type="entry name" value="Peptidase_M3B"/>
</dbReference>
<dbReference type="InterPro" id="IPR001567">
    <property type="entry name" value="Pept_M3A_M3B_dom"/>
</dbReference>
<name>A0A9D1TNF6_9SPIO</name>
<dbReference type="GO" id="GO:0046872">
    <property type="term" value="F:metal ion binding"/>
    <property type="evidence" value="ECO:0007669"/>
    <property type="project" value="UniProtKB-UniRule"/>
</dbReference>
<dbReference type="InterPro" id="IPR042088">
    <property type="entry name" value="OligoPept_F_C"/>
</dbReference>
<keyword evidence="1 6" id="KW-0645">Protease</keyword>
<evidence type="ECO:0000259" key="8">
    <source>
        <dbReference type="Pfam" id="PF08439"/>
    </source>
</evidence>
<dbReference type="EMBL" id="DXHU01000016">
    <property type="protein sequence ID" value="HIV98911.1"/>
    <property type="molecule type" value="Genomic_DNA"/>
</dbReference>
<dbReference type="Pfam" id="PF01432">
    <property type="entry name" value="Peptidase_M3"/>
    <property type="match status" value="1"/>
</dbReference>
<sequence>MERKDRKKEDLWDLSTLSVSDEKWYEDFAVLKEELENIRQLKGKMALSSDSFHQTLIFLEKFFKEEERLGSYAFLKYSADSTNSQVAKMAGEFDAFEASVSEAVSFFDTELVKMDEKKLSSYMAEERNKDYLVFIKKSLRMKEHILSEKEERLLSLYSPVGASAQDIFMDLNNIDLDFGTVNGEKLTHSSFARFIRSEDEKTRKDAYMGMYNAYLKNGHTIARIYSSSIKGDIFLAKARGYGSSLEKALFPDKIDQSVYRNLISTIHEALPSLNHFYEVKAKALNKDHLMHYDVYLSMTKGVESRHTYDEAVSLISKAIEPLGEDYRKTLIRGLTEEHWVDKYENTGKRSGAFSSGSYTGHAYILTNFEEEVLDSVFTLIHEGGHSMHSYYSVKNNPFMSYNYTIFEAEVASTFNEELLMHYLLKNTDDKNMRMYLISKKLDDMVATLFRQTMFAEYELIVHEAAERGEALTFEFFRQEYRKLLELYFGPKVKMLDVSDLEGLRIPHFYRAFYTYKYATGLSASIALARRVLSGGEKERNEYLSFLSSGGSKYPLESLKEAGVDMSKPDPVREATKQFKEYLAEFERLASEN</sequence>
<dbReference type="SUPFAM" id="SSF55486">
    <property type="entry name" value="Metalloproteases ('zincins'), catalytic domain"/>
    <property type="match status" value="1"/>
</dbReference>
<organism evidence="9 10">
    <name type="scientific">Candidatus Ornithospirochaeta avicola</name>
    <dbReference type="NCBI Taxonomy" id="2840896"/>
    <lineage>
        <taxon>Bacteria</taxon>
        <taxon>Pseudomonadati</taxon>
        <taxon>Spirochaetota</taxon>
        <taxon>Spirochaetia</taxon>
        <taxon>Spirochaetales</taxon>
        <taxon>Spirochaetaceae</taxon>
        <taxon>Spirochaetaceae incertae sedis</taxon>
        <taxon>Candidatus Ornithospirochaeta</taxon>
    </lineage>
</organism>
<accession>A0A9D1TNF6</accession>
<reference evidence="9" key="2">
    <citation type="submission" date="2021-04" db="EMBL/GenBank/DDBJ databases">
        <authorList>
            <person name="Gilroy R."/>
        </authorList>
    </citation>
    <scope>NUCLEOTIDE SEQUENCE</scope>
    <source>
        <strain evidence="9">Gambia11-129</strain>
    </source>
</reference>
<keyword evidence="3 6" id="KW-0378">Hydrolase</keyword>
<dbReference type="AlphaFoldDB" id="A0A9D1TNF6"/>
<comment type="cofactor">
    <cofactor evidence="6">
        <name>Zn(2+)</name>
        <dbReference type="ChEBI" id="CHEBI:29105"/>
    </cofactor>
    <text evidence="6">Binds 1 zinc ion.</text>
</comment>
<dbReference type="Gene3D" id="1.10.287.830">
    <property type="entry name" value="putative peptidase helix hairpin domain like"/>
    <property type="match status" value="1"/>
</dbReference>
<dbReference type="GO" id="GO:0006518">
    <property type="term" value="P:peptide metabolic process"/>
    <property type="evidence" value="ECO:0007669"/>
    <property type="project" value="TreeGrafter"/>
</dbReference>
<gene>
    <name evidence="9" type="primary">pepF</name>
    <name evidence="9" type="ORF">IAB12_03935</name>
</gene>
<dbReference type="PANTHER" id="PTHR11804">
    <property type="entry name" value="PROTEASE M3 THIMET OLIGOPEPTIDASE-RELATED"/>
    <property type="match status" value="1"/>
</dbReference>
<keyword evidence="2 6" id="KW-0479">Metal-binding</keyword>
<dbReference type="Pfam" id="PF08439">
    <property type="entry name" value="Peptidase_M3_N"/>
    <property type="match status" value="1"/>
</dbReference>
<evidence type="ECO:0000259" key="7">
    <source>
        <dbReference type="Pfam" id="PF01432"/>
    </source>
</evidence>
<comment type="function">
    <text evidence="6">Has oligopeptidase activity and degrades a variety of small bioactive peptides.</text>
</comment>
<evidence type="ECO:0000256" key="6">
    <source>
        <dbReference type="RuleBase" id="RU368091"/>
    </source>
</evidence>
<evidence type="ECO:0000256" key="4">
    <source>
        <dbReference type="ARBA" id="ARBA00022833"/>
    </source>
</evidence>
<protein>
    <recommendedName>
        <fullName evidence="6">Oligopeptidase F</fullName>
        <ecNumber evidence="6">3.4.24.-</ecNumber>
    </recommendedName>
</protein>
<dbReference type="Proteomes" id="UP000823936">
    <property type="component" value="Unassembled WGS sequence"/>
</dbReference>
<keyword evidence="5 6" id="KW-0482">Metalloprotease</keyword>
<evidence type="ECO:0000313" key="9">
    <source>
        <dbReference type="EMBL" id="HIV98911.1"/>
    </source>
</evidence>
<dbReference type="Gene3D" id="1.20.140.70">
    <property type="entry name" value="Oligopeptidase f, N-terminal domain"/>
    <property type="match status" value="1"/>
</dbReference>
<evidence type="ECO:0000256" key="2">
    <source>
        <dbReference type="ARBA" id="ARBA00022723"/>
    </source>
</evidence>
<dbReference type="InterPro" id="IPR045090">
    <property type="entry name" value="Pept_M3A_M3B"/>
</dbReference>